<dbReference type="InterPro" id="IPR007712">
    <property type="entry name" value="RelE/ParE_toxin"/>
</dbReference>
<dbReference type="HOGENOM" id="CLU_147162_6_2_9"/>
<reference evidence="2 3" key="1">
    <citation type="submission" date="2007-08" db="EMBL/GenBank/DDBJ databases">
        <authorList>
            <person name="Fulton L."/>
            <person name="Clifton S."/>
            <person name="Fulton B."/>
            <person name="Xu J."/>
            <person name="Minx P."/>
            <person name="Pepin K.H."/>
            <person name="Johnson M."/>
            <person name="Thiruvilangam P."/>
            <person name="Bhonagiri V."/>
            <person name="Nash W.E."/>
            <person name="Mardis E.R."/>
            <person name="Wilson R.K."/>
        </authorList>
    </citation>
    <scope>NUCLEOTIDE SEQUENCE [LARGE SCALE GENOMIC DNA]</scope>
    <source>
        <strain evidence="3">ATCC BAA-613 / DSM 15670 / CCUG 46953 / JCM 12243 / WAL 16351</strain>
    </source>
</reference>
<dbReference type="Gene3D" id="3.30.2310.20">
    <property type="entry name" value="RelE-like"/>
    <property type="match status" value="1"/>
</dbReference>
<dbReference type="Proteomes" id="UP000005396">
    <property type="component" value="Unassembled WGS sequence"/>
</dbReference>
<evidence type="ECO:0000313" key="3">
    <source>
        <dbReference type="Proteomes" id="UP000005396"/>
    </source>
</evidence>
<dbReference type="PaxDb" id="411902-CLOBOL_00689"/>
<dbReference type="InterPro" id="IPR035093">
    <property type="entry name" value="RelE/ParE_toxin_dom_sf"/>
</dbReference>
<gene>
    <name evidence="2" type="ORF">CLOBOL_00689</name>
</gene>
<comment type="caution">
    <text evidence="2">The sequence shown here is derived from an EMBL/GenBank/DDBJ whole genome shotgun (WGS) entry which is preliminary data.</text>
</comment>
<evidence type="ECO:0000256" key="1">
    <source>
        <dbReference type="ARBA" id="ARBA00022649"/>
    </source>
</evidence>
<accession>A8RIG7</accession>
<reference evidence="2 3" key="2">
    <citation type="submission" date="2007-09" db="EMBL/GenBank/DDBJ databases">
        <title>Draft genome sequence of Clostridium bolteae (ATCC BAA-613).</title>
        <authorList>
            <person name="Sudarsanam P."/>
            <person name="Ley R."/>
            <person name="Guruge J."/>
            <person name="Turnbaugh P.J."/>
            <person name="Mahowald M."/>
            <person name="Liep D."/>
            <person name="Gordon J."/>
        </authorList>
    </citation>
    <scope>NUCLEOTIDE SEQUENCE [LARGE SCALE GENOMIC DNA]</scope>
    <source>
        <strain evidence="3">ATCC BAA-613 / DSM 15670 / CCUG 46953 / JCM 12243 / WAL 16351</strain>
    </source>
</reference>
<evidence type="ECO:0008006" key="4">
    <source>
        <dbReference type="Google" id="ProtNLM"/>
    </source>
</evidence>
<sequence>MEQKHYKLRYLPLFVSDMEEIVDYITLQNPDAAYHFLERVEAAIWKRLEFPVSFEPYQGTGARKHPYYRIYVGNFIIYYVVIDDVMEVRRILWDKRDAGWLLERD</sequence>
<proteinExistence type="predicted"/>
<evidence type="ECO:0000313" key="2">
    <source>
        <dbReference type="EMBL" id="EDP19253.1"/>
    </source>
</evidence>
<dbReference type="RefSeq" id="WP_002566994.1">
    <property type="nucleotide sequence ID" value="NZ_DS480669.1"/>
</dbReference>
<keyword evidence="1" id="KW-1277">Toxin-antitoxin system</keyword>
<dbReference type="EMBL" id="ABCC02000009">
    <property type="protein sequence ID" value="EDP19253.1"/>
    <property type="molecule type" value="Genomic_DNA"/>
</dbReference>
<name>A8RIG7_ENTBW</name>
<dbReference type="AlphaFoldDB" id="A8RIG7"/>
<dbReference type="eggNOG" id="COG3668">
    <property type="taxonomic scope" value="Bacteria"/>
</dbReference>
<organism evidence="2 3">
    <name type="scientific">Enterocloster bolteae (strain ATCC BAA-613 / DSM 15670 / CCUG 46953 / JCM 12243 / WAL 16351)</name>
    <name type="common">Clostridium bolteae</name>
    <dbReference type="NCBI Taxonomy" id="411902"/>
    <lineage>
        <taxon>Bacteria</taxon>
        <taxon>Bacillati</taxon>
        <taxon>Bacillota</taxon>
        <taxon>Clostridia</taxon>
        <taxon>Lachnospirales</taxon>
        <taxon>Lachnospiraceae</taxon>
        <taxon>Enterocloster</taxon>
    </lineage>
</organism>
<dbReference type="Pfam" id="PF05016">
    <property type="entry name" value="ParE_toxin"/>
    <property type="match status" value="1"/>
</dbReference>
<protein>
    <recommendedName>
        <fullName evidence="4">Type II toxin-antitoxin system RelE/ParE family toxin</fullName>
    </recommendedName>
</protein>